<evidence type="ECO:0000259" key="1">
    <source>
        <dbReference type="Pfam" id="PF13349"/>
    </source>
</evidence>
<dbReference type="Pfam" id="PF13349">
    <property type="entry name" value="DUF4097"/>
    <property type="match status" value="1"/>
</dbReference>
<keyword evidence="3" id="KW-1185">Reference proteome</keyword>
<feature type="domain" description="DUF4097" evidence="1">
    <location>
        <begin position="14"/>
        <end position="236"/>
    </location>
</feature>
<dbReference type="RefSeq" id="WP_155352065.1">
    <property type="nucleotide sequence ID" value="NZ_BAAAHM010000020.1"/>
</dbReference>
<reference evidence="2 3" key="1">
    <citation type="submission" date="2019-10" db="EMBL/GenBank/DDBJ databases">
        <title>Whole genome shotgun sequence of Acrocarpospora pleiomorpha NBRC 16267.</title>
        <authorList>
            <person name="Ichikawa N."/>
            <person name="Kimura A."/>
            <person name="Kitahashi Y."/>
            <person name="Komaki H."/>
            <person name="Oguchi A."/>
        </authorList>
    </citation>
    <scope>NUCLEOTIDE SEQUENCE [LARGE SCALE GENOMIC DNA]</scope>
    <source>
        <strain evidence="2 3">NBRC 16267</strain>
    </source>
</reference>
<organism evidence="2 3">
    <name type="scientific">Acrocarpospora pleiomorpha</name>
    <dbReference type="NCBI Taxonomy" id="90975"/>
    <lineage>
        <taxon>Bacteria</taxon>
        <taxon>Bacillati</taxon>
        <taxon>Actinomycetota</taxon>
        <taxon>Actinomycetes</taxon>
        <taxon>Streptosporangiales</taxon>
        <taxon>Streptosporangiaceae</taxon>
        <taxon>Acrocarpospora</taxon>
    </lineage>
</organism>
<evidence type="ECO:0000313" key="3">
    <source>
        <dbReference type="Proteomes" id="UP000377595"/>
    </source>
</evidence>
<accession>A0A5M3Y262</accession>
<gene>
    <name evidence="2" type="ORF">Aple_103050</name>
</gene>
<dbReference type="EMBL" id="BLAF01000128">
    <property type="protein sequence ID" value="GES27405.1"/>
    <property type="molecule type" value="Genomic_DNA"/>
</dbReference>
<sequence length="238" mass="24681">MGSASGNPQNRSMRTKRNLALAGAVIGSALVLTGCGLDLSFNRSQSVEKYDIKDKVTSLAVNAGSGDVIVNESDRTGIEVTETLNYRGSQPTDGHEVSGEILKLAYDCNDCSIDYRVEVPRGLNVRVDTGSGTITLRSLTGPIDVSTGSGDIEANGLTSKTALADTGSGDVELRFNAAPDNTQVSSGSGEGVVYVPKGTYHVTLQSGSGEQTVQVAQDPASPKKITIKTGSGDVKVLV</sequence>
<dbReference type="Gene3D" id="2.160.20.120">
    <property type="match status" value="1"/>
</dbReference>
<dbReference type="Proteomes" id="UP000377595">
    <property type="component" value="Unassembled WGS sequence"/>
</dbReference>
<proteinExistence type="predicted"/>
<dbReference type="AlphaFoldDB" id="A0A5M3Y262"/>
<comment type="caution">
    <text evidence="2">The sequence shown here is derived from an EMBL/GenBank/DDBJ whole genome shotgun (WGS) entry which is preliminary data.</text>
</comment>
<protein>
    <submittedName>
        <fullName evidence="2">Lipoprotein</fullName>
    </submittedName>
</protein>
<evidence type="ECO:0000313" key="2">
    <source>
        <dbReference type="EMBL" id="GES27405.1"/>
    </source>
</evidence>
<dbReference type="OrthoDB" id="4456952at2"/>
<dbReference type="InterPro" id="IPR025164">
    <property type="entry name" value="Toastrack_DUF4097"/>
</dbReference>
<name>A0A5M3Y262_9ACTN</name>
<keyword evidence="2" id="KW-0449">Lipoprotein</keyword>